<name>A0A1R2AZR9_9CILI</name>
<sequence length="390" mass="44062">MYGKIKVGKFTLRIWWYIFLAQQIGLIILMIGTFSSNIWVQTNSNFYANKNNYTFSESQLNLQYTGVFNGKDFKGSINSCHEGCEFSYISEASDWCSIYNDFDDEHKDEDYEKYNQAKSLCLMFYSLYAGSSSFFVFEILSIIAIIFWLSSMMCILRKLNCFWLTYCCSVCGCFCHYIGILLWFGFTKSGFKDKCNDFPKNGTIPHVCAKEGPGLAVAVMIVFPIVTIFYIIIACIAYPKRNNLEYRQIHPSVINVSQIDISQQIGYTQNYQPDPLIIPPPIQYGNPIPQGPLVSDINSNYNKPINQADPVGYSSTAYSSQVHPPVYNMNDQPKPNTNNSQQFINPPSAYPPSAYPPSTYPPNEYLPSAYPPSPNSNVDPGSGSLNNAKN</sequence>
<dbReference type="AlphaFoldDB" id="A0A1R2AZR9"/>
<dbReference type="Proteomes" id="UP000187209">
    <property type="component" value="Unassembled WGS sequence"/>
</dbReference>
<accession>A0A1R2AZR9</accession>
<feature type="transmembrane region" description="Helical" evidence="2">
    <location>
        <begin position="14"/>
        <end position="40"/>
    </location>
</feature>
<evidence type="ECO:0000256" key="1">
    <source>
        <dbReference type="SAM" id="MobiDB-lite"/>
    </source>
</evidence>
<dbReference type="OrthoDB" id="325073at2759"/>
<comment type="caution">
    <text evidence="3">The sequence shown here is derived from an EMBL/GenBank/DDBJ whole genome shotgun (WGS) entry which is preliminary data.</text>
</comment>
<keyword evidence="2" id="KW-0472">Membrane</keyword>
<keyword evidence="2" id="KW-1133">Transmembrane helix</keyword>
<reference evidence="3 4" key="1">
    <citation type="submission" date="2016-11" db="EMBL/GenBank/DDBJ databases">
        <title>The macronuclear genome of Stentor coeruleus: a giant cell with tiny introns.</title>
        <authorList>
            <person name="Slabodnick M."/>
            <person name="Ruby J.G."/>
            <person name="Reiff S.B."/>
            <person name="Swart E.C."/>
            <person name="Gosai S."/>
            <person name="Prabakaran S."/>
            <person name="Witkowska E."/>
            <person name="Larue G.E."/>
            <person name="Fisher S."/>
            <person name="Freeman R.M."/>
            <person name="Gunawardena J."/>
            <person name="Chu W."/>
            <person name="Stover N.A."/>
            <person name="Gregory B.D."/>
            <person name="Nowacki M."/>
            <person name="Derisi J."/>
            <person name="Roy S.W."/>
            <person name="Marshall W.F."/>
            <person name="Sood P."/>
        </authorList>
    </citation>
    <scope>NUCLEOTIDE SEQUENCE [LARGE SCALE GENOMIC DNA]</scope>
    <source>
        <strain evidence="3">WM001</strain>
    </source>
</reference>
<evidence type="ECO:0000313" key="4">
    <source>
        <dbReference type="Proteomes" id="UP000187209"/>
    </source>
</evidence>
<feature type="compositionally biased region" description="Polar residues" evidence="1">
    <location>
        <begin position="375"/>
        <end position="390"/>
    </location>
</feature>
<feature type="transmembrane region" description="Helical" evidence="2">
    <location>
        <begin position="215"/>
        <end position="238"/>
    </location>
</feature>
<protein>
    <submittedName>
        <fullName evidence="3">Uncharacterized protein</fullName>
    </submittedName>
</protein>
<keyword evidence="2" id="KW-0812">Transmembrane</keyword>
<feature type="transmembrane region" description="Helical" evidence="2">
    <location>
        <begin position="125"/>
        <end position="149"/>
    </location>
</feature>
<organism evidence="3 4">
    <name type="scientific">Stentor coeruleus</name>
    <dbReference type="NCBI Taxonomy" id="5963"/>
    <lineage>
        <taxon>Eukaryota</taxon>
        <taxon>Sar</taxon>
        <taxon>Alveolata</taxon>
        <taxon>Ciliophora</taxon>
        <taxon>Postciliodesmatophora</taxon>
        <taxon>Heterotrichea</taxon>
        <taxon>Heterotrichida</taxon>
        <taxon>Stentoridae</taxon>
        <taxon>Stentor</taxon>
    </lineage>
</organism>
<dbReference type="EMBL" id="MPUH01001148">
    <property type="protein sequence ID" value="OMJ69870.1"/>
    <property type="molecule type" value="Genomic_DNA"/>
</dbReference>
<evidence type="ECO:0000256" key="2">
    <source>
        <dbReference type="SAM" id="Phobius"/>
    </source>
</evidence>
<feature type="region of interest" description="Disordered" evidence="1">
    <location>
        <begin position="322"/>
        <end position="390"/>
    </location>
</feature>
<proteinExistence type="predicted"/>
<feature type="transmembrane region" description="Helical" evidence="2">
    <location>
        <begin position="161"/>
        <end position="184"/>
    </location>
</feature>
<evidence type="ECO:0000313" key="3">
    <source>
        <dbReference type="EMBL" id="OMJ69870.1"/>
    </source>
</evidence>
<keyword evidence="4" id="KW-1185">Reference proteome</keyword>
<feature type="compositionally biased region" description="Polar residues" evidence="1">
    <location>
        <begin position="329"/>
        <end position="345"/>
    </location>
</feature>
<gene>
    <name evidence="3" type="ORF">SteCoe_32283</name>
</gene>
<feature type="compositionally biased region" description="Pro residues" evidence="1">
    <location>
        <begin position="348"/>
        <end position="360"/>
    </location>
</feature>